<protein>
    <recommendedName>
        <fullName evidence="4">Integrase catalytic domain-containing protein</fullName>
    </recommendedName>
</protein>
<keyword evidence="3" id="KW-1185">Reference proteome</keyword>
<organism evidence="2 3">
    <name type="scientific">Mikania micrantha</name>
    <name type="common">bitter vine</name>
    <dbReference type="NCBI Taxonomy" id="192012"/>
    <lineage>
        <taxon>Eukaryota</taxon>
        <taxon>Viridiplantae</taxon>
        <taxon>Streptophyta</taxon>
        <taxon>Embryophyta</taxon>
        <taxon>Tracheophyta</taxon>
        <taxon>Spermatophyta</taxon>
        <taxon>Magnoliopsida</taxon>
        <taxon>eudicotyledons</taxon>
        <taxon>Gunneridae</taxon>
        <taxon>Pentapetalae</taxon>
        <taxon>asterids</taxon>
        <taxon>campanulids</taxon>
        <taxon>Asterales</taxon>
        <taxon>Asteraceae</taxon>
        <taxon>Asteroideae</taxon>
        <taxon>Heliantheae alliance</taxon>
        <taxon>Eupatorieae</taxon>
        <taxon>Mikania</taxon>
    </lineage>
</organism>
<evidence type="ECO:0000256" key="1">
    <source>
        <dbReference type="SAM" id="MobiDB-lite"/>
    </source>
</evidence>
<dbReference type="OrthoDB" id="6776856at2759"/>
<feature type="compositionally biased region" description="Polar residues" evidence="1">
    <location>
        <begin position="230"/>
        <end position="251"/>
    </location>
</feature>
<evidence type="ECO:0000313" key="2">
    <source>
        <dbReference type="EMBL" id="KAD5960264.1"/>
    </source>
</evidence>
<dbReference type="InterPro" id="IPR036397">
    <property type="entry name" value="RNaseH_sf"/>
</dbReference>
<evidence type="ECO:0008006" key="4">
    <source>
        <dbReference type="Google" id="ProtNLM"/>
    </source>
</evidence>
<proteinExistence type="predicted"/>
<sequence>MITSPQVHHEETCTFCSLVDDFSRYMWVHINKSKDQAYEAFVKFKEAAEREIGLNLKALRTDRGGEFVPIKFEQLCYEDGINSNEIATMAMGIRCTTCRHAVYLLNRTPTKAKTPYATLKGRKPKIEHLRVFGCTVHVKVPSVKLKSWMTVVNLWCILDVNQEPTGPVHETSSSLEPDSPPLTSPDEETSSLSTPASSNSQSGYTGSSHFSPNDYEMGPYSPESDWKSPITEQNSLEQNSPTSSGLTSIPRSNYDDSPVKVFVLTVKFIQKQ</sequence>
<feature type="region of interest" description="Disordered" evidence="1">
    <location>
        <begin position="166"/>
        <end position="255"/>
    </location>
</feature>
<reference evidence="2 3" key="1">
    <citation type="submission" date="2019-05" db="EMBL/GenBank/DDBJ databases">
        <title>Mikania micrantha, genome provides insights into the molecular mechanism of rapid growth.</title>
        <authorList>
            <person name="Liu B."/>
        </authorList>
    </citation>
    <scope>NUCLEOTIDE SEQUENCE [LARGE SCALE GENOMIC DNA]</scope>
    <source>
        <strain evidence="2">NLD-2019</strain>
        <tissue evidence="2">Leaf</tissue>
    </source>
</reference>
<dbReference type="EMBL" id="SZYD01000006">
    <property type="protein sequence ID" value="KAD5960264.1"/>
    <property type="molecule type" value="Genomic_DNA"/>
</dbReference>
<name>A0A5N6P4W4_9ASTR</name>
<dbReference type="PANTHER" id="PTHR42648:SF25">
    <property type="entry name" value="RNA-DIRECTED DNA POLYMERASE"/>
    <property type="match status" value="1"/>
</dbReference>
<comment type="caution">
    <text evidence="2">The sequence shown here is derived from an EMBL/GenBank/DDBJ whole genome shotgun (WGS) entry which is preliminary data.</text>
</comment>
<dbReference type="AlphaFoldDB" id="A0A5N6P4W4"/>
<dbReference type="Proteomes" id="UP000326396">
    <property type="component" value="Linkage Group LG14"/>
</dbReference>
<dbReference type="InterPro" id="IPR039537">
    <property type="entry name" value="Retrotran_Ty1/copia-like"/>
</dbReference>
<dbReference type="PANTHER" id="PTHR42648">
    <property type="entry name" value="TRANSPOSASE, PUTATIVE-RELATED"/>
    <property type="match status" value="1"/>
</dbReference>
<evidence type="ECO:0000313" key="3">
    <source>
        <dbReference type="Proteomes" id="UP000326396"/>
    </source>
</evidence>
<feature type="compositionally biased region" description="Low complexity" evidence="1">
    <location>
        <begin position="190"/>
        <end position="208"/>
    </location>
</feature>
<dbReference type="SUPFAM" id="SSF53098">
    <property type="entry name" value="Ribonuclease H-like"/>
    <property type="match status" value="1"/>
</dbReference>
<gene>
    <name evidence="2" type="ORF">E3N88_11736</name>
</gene>
<accession>A0A5N6P4W4</accession>
<dbReference type="Gene3D" id="3.30.420.10">
    <property type="entry name" value="Ribonuclease H-like superfamily/Ribonuclease H"/>
    <property type="match status" value="1"/>
</dbReference>
<dbReference type="GO" id="GO:0003676">
    <property type="term" value="F:nucleic acid binding"/>
    <property type="evidence" value="ECO:0007669"/>
    <property type="project" value="InterPro"/>
</dbReference>
<dbReference type="InterPro" id="IPR012337">
    <property type="entry name" value="RNaseH-like_sf"/>
</dbReference>